<proteinExistence type="predicted"/>
<dbReference type="Proteomes" id="UP001501637">
    <property type="component" value="Unassembled WGS sequence"/>
</dbReference>
<keyword evidence="2" id="KW-0238">DNA-binding</keyword>
<evidence type="ECO:0000256" key="1">
    <source>
        <dbReference type="ARBA" id="ARBA00023015"/>
    </source>
</evidence>
<evidence type="ECO:0000259" key="4">
    <source>
        <dbReference type="PROSITE" id="PS50949"/>
    </source>
</evidence>
<evidence type="ECO:0000256" key="3">
    <source>
        <dbReference type="ARBA" id="ARBA00023163"/>
    </source>
</evidence>
<feature type="domain" description="HTH gntR-type" evidence="4">
    <location>
        <begin position="10"/>
        <end position="78"/>
    </location>
</feature>
<dbReference type="EMBL" id="BAAAUG010000040">
    <property type="protein sequence ID" value="GAA3102420.1"/>
    <property type="molecule type" value="Genomic_DNA"/>
</dbReference>
<evidence type="ECO:0000256" key="2">
    <source>
        <dbReference type="ARBA" id="ARBA00023125"/>
    </source>
</evidence>
<dbReference type="Gene3D" id="1.10.10.10">
    <property type="entry name" value="Winged helix-like DNA-binding domain superfamily/Winged helix DNA-binding domain"/>
    <property type="match status" value="1"/>
</dbReference>
<dbReference type="PRINTS" id="PR00035">
    <property type="entry name" value="HTHGNTR"/>
</dbReference>
<dbReference type="PANTHER" id="PTHR43537:SF5">
    <property type="entry name" value="UXU OPERON TRANSCRIPTIONAL REGULATOR"/>
    <property type="match status" value="1"/>
</dbReference>
<dbReference type="PANTHER" id="PTHR43537">
    <property type="entry name" value="TRANSCRIPTIONAL REGULATOR, GNTR FAMILY"/>
    <property type="match status" value="1"/>
</dbReference>
<dbReference type="InterPro" id="IPR036388">
    <property type="entry name" value="WH-like_DNA-bd_sf"/>
</dbReference>
<comment type="caution">
    <text evidence="5">The sequence shown here is derived from an EMBL/GenBank/DDBJ whole genome shotgun (WGS) entry which is preliminary data.</text>
</comment>
<dbReference type="RefSeq" id="WP_344520973.1">
    <property type="nucleotide sequence ID" value="NZ_BAAAUG010000040.1"/>
</dbReference>
<dbReference type="InterPro" id="IPR000524">
    <property type="entry name" value="Tscrpt_reg_HTH_GntR"/>
</dbReference>
<dbReference type="SMART" id="SM00345">
    <property type="entry name" value="HTH_GNTR"/>
    <property type="match status" value="1"/>
</dbReference>
<keyword evidence="3" id="KW-0804">Transcription</keyword>
<evidence type="ECO:0000313" key="5">
    <source>
        <dbReference type="EMBL" id="GAA3102420.1"/>
    </source>
</evidence>
<dbReference type="CDD" id="cd07377">
    <property type="entry name" value="WHTH_GntR"/>
    <property type="match status" value="1"/>
</dbReference>
<accession>A0ABP6MD23</accession>
<dbReference type="PROSITE" id="PS50949">
    <property type="entry name" value="HTH_GNTR"/>
    <property type="match status" value="1"/>
</dbReference>
<evidence type="ECO:0000313" key="6">
    <source>
        <dbReference type="Proteomes" id="UP001501637"/>
    </source>
</evidence>
<protein>
    <submittedName>
        <fullName evidence="5">GntR family transcriptional regulator</fullName>
    </submittedName>
</protein>
<name>A0ABP6MD23_9ACTN</name>
<keyword evidence="1" id="KW-0805">Transcription regulation</keyword>
<dbReference type="SUPFAM" id="SSF46785">
    <property type="entry name" value="Winged helix' DNA-binding domain"/>
    <property type="match status" value="1"/>
</dbReference>
<reference evidence="6" key="1">
    <citation type="journal article" date="2019" name="Int. J. Syst. Evol. Microbiol.">
        <title>The Global Catalogue of Microorganisms (GCM) 10K type strain sequencing project: providing services to taxonomists for standard genome sequencing and annotation.</title>
        <authorList>
            <consortium name="The Broad Institute Genomics Platform"/>
            <consortium name="The Broad Institute Genome Sequencing Center for Infectious Disease"/>
            <person name="Wu L."/>
            <person name="Ma J."/>
        </authorList>
    </citation>
    <scope>NUCLEOTIDE SEQUENCE [LARGE SCALE GENOMIC DNA]</scope>
    <source>
        <strain evidence="6">JCM 9092</strain>
    </source>
</reference>
<gene>
    <name evidence="5" type="ORF">GCM10010449_26910</name>
</gene>
<sequence length="287" mass="32140">MSGERLGAGAKEFQRVLDQLRERLSNGTYGVGTRLAPQRGLAEEFGVSRDTIQRVLRVLTREGWIQTRQGSGAHVVKVPRVHSAGPAAERVHLGKLIDQTFEHREVTLDVAMLTSESLDAHIRLQAARIQSGEIHPERIAVRMLLPSDSIPLPYPRAKNDPEDPRPLDRQRSITRAHTQSLRRVLRELQTEGLVPSVTVELRRVPLTPTFKLYLLNGVVALFGPYEVVERHILMDDGDEVEAVDVPGLGSDLIHYVKDEAPGPESQGSLFVRSMESWFNSCWELLAE</sequence>
<organism evidence="5 6">
    <name type="scientific">Streptomyces rectiviolaceus</name>
    <dbReference type="NCBI Taxonomy" id="332591"/>
    <lineage>
        <taxon>Bacteria</taxon>
        <taxon>Bacillati</taxon>
        <taxon>Actinomycetota</taxon>
        <taxon>Actinomycetes</taxon>
        <taxon>Kitasatosporales</taxon>
        <taxon>Streptomycetaceae</taxon>
        <taxon>Streptomyces</taxon>
    </lineage>
</organism>
<dbReference type="InterPro" id="IPR036390">
    <property type="entry name" value="WH_DNA-bd_sf"/>
</dbReference>
<keyword evidence="6" id="KW-1185">Reference proteome</keyword>
<dbReference type="Pfam" id="PF00392">
    <property type="entry name" value="GntR"/>
    <property type="match status" value="1"/>
</dbReference>